<feature type="transmembrane region" description="Helical" evidence="1">
    <location>
        <begin position="107"/>
        <end position="127"/>
    </location>
</feature>
<dbReference type="InterPro" id="IPR000160">
    <property type="entry name" value="GGDEF_dom"/>
</dbReference>
<dbReference type="CDD" id="cd01948">
    <property type="entry name" value="EAL"/>
    <property type="match status" value="1"/>
</dbReference>
<dbReference type="AlphaFoldDB" id="A0AA37MDW4"/>
<evidence type="ECO:0000313" key="5">
    <source>
        <dbReference type="Proteomes" id="UP001055108"/>
    </source>
</evidence>
<evidence type="ECO:0000256" key="1">
    <source>
        <dbReference type="SAM" id="Phobius"/>
    </source>
</evidence>
<evidence type="ECO:0008006" key="6">
    <source>
        <dbReference type="Google" id="ProtNLM"/>
    </source>
</evidence>
<dbReference type="FunFam" id="3.30.70.270:FF:000001">
    <property type="entry name" value="Diguanylate cyclase domain protein"/>
    <property type="match status" value="1"/>
</dbReference>
<dbReference type="NCBIfam" id="TIGR00254">
    <property type="entry name" value="GGDEF"/>
    <property type="match status" value="1"/>
</dbReference>
<feature type="domain" description="EAL" evidence="2">
    <location>
        <begin position="418"/>
        <end position="667"/>
    </location>
</feature>
<dbReference type="EMBL" id="BPQM01000098">
    <property type="protein sequence ID" value="GJD80504.1"/>
    <property type="molecule type" value="Genomic_DNA"/>
</dbReference>
<dbReference type="SUPFAM" id="SSF55073">
    <property type="entry name" value="Nucleotide cyclase"/>
    <property type="match status" value="1"/>
</dbReference>
<dbReference type="PANTHER" id="PTHR33121:SF79">
    <property type="entry name" value="CYCLIC DI-GMP PHOSPHODIESTERASE PDED-RELATED"/>
    <property type="match status" value="1"/>
</dbReference>
<dbReference type="InterPro" id="IPR029787">
    <property type="entry name" value="Nucleotide_cyclase"/>
</dbReference>
<dbReference type="PANTHER" id="PTHR33121">
    <property type="entry name" value="CYCLIC DI-GMP PHOSPHODIESTERASE PDEF"/>
    <property type="match status" value="1"/>
</dbReference>
<dbReference type="GO" id="GO:0071111">
    <property type="term" value="F:cyclic-guanylate-specific phosphodiesterase activity"/>
    <property type="evidence" value="ECO:0007669"/>
    <property type="project" value="InterPro"/>
</dbReference>
<evidence type="ECO:0000313" key="4">
    <source>
        <dbReference type="EMBL" id="GJD80504.1"/>
    </source>
</evidence>
<feature type="transmembrane region" description="Helical" evidence="1">
    <location>
        <begin position="162"/>
        <end position="179"/>
    </location>
</feature>
<reference evidence="4" key="1">
    <citation type="journal article" date="2016" name="Front. Microbiol.">
        <title>Genome Sequence of the Piezophilic, Mesophilic Sulfate-Reducing Bacterium Desulfovibrio indicus J2T.</title>
        <authorList>
            <person name="Cao J."/>
            <person name="Maignien L."/>
            <person name="Shao Z."/>
            <person name="Alain K."/>
            <person name="Jebbar M."/>
        </authorList>
    </citation>
    <scope>NUCLEOTIDE SEQUENCE</scope>
    <source>
        <strain evidence="4">NBRC 103626</strain>
    </source>
</reference>
<dbReference type="Gene3D" id="3.30.70.270">
    <property type="match status" value="1"/>
</dbReference>
<feature type="transmembrane region" description="Helical" evidence="1">
    <location>
        <begin position="54"/>
        <end position="72"/>
    </location>
</feature>
<dbReference type="InterPro" id="IPR001633">
    <property type="entry name" value="EAL_dom"/>
</dbReference>
<dbReference type="PROSITE" id="PS50887">
    <property type="entry name" value="GGDEF"/>
    <property type="match status" value="1"/>
</dbReference>
<dbReference type="Pfam" id="PF00563">
    <property type="entry name" value="EAL"/>
    <property type="match status" value="1"/>
</dbReference>
<reference evidence="4" key="2">
    <citation type="submission" date="2021-08" db="EMBL/GenBank/DDBJ databases">
        <authorList>
            <person name="Tani A."/>
            <person name="Ola A."/>
            <person name="Ogura Y."/>
            <person name="Katsura K."/>
            <person name="Hayashi T."/>
        </authorList>
    </citation>
    <scope>NUCLEOTIDE SEQUENCE</scope>
    <source>
        <strain evidence="4">NBRC 103626</strain>
    </source>
</reference>
<keyword evidence="1" id="KW-1133">Transmembrane helix</keyword>
<dbReference type="InterPro" id="IPR043128">
    <property type="entry name" value="Rev_trsase/Diguanyl_cyclase"/>
</dbReference>
<evidence type="ECO:0000259" key="2">
    <source>
        <dbReference type="PROSITE" id="PS50883"/>
    </source>
</evidence>
<keyword evidence="1" id="KW-0812">Transmembrane</keyword>
<dbReference type="CDD" id="cd01949">
    <property type="entry name" value="GGDEF"/>
    <property type="match status" value="1"/>
</dbReference>
<feature type="transmembrane region" description="Helical" evidence="1">
    <location>
        <begin position="139"/>
        <end position="155"/>
    </location>
</feature>
<evidence type="ECO:0000259" key="3">
    <source>
        <dbReference type="PROSITE" id="PS50887"/>
    </source>
</evidence>
<feature type="domain" description="GGDEF" evidence="3">
    <location>
        <begin position="271"/>
        <end position="409"/>
    </location>
</feature>
<name>A0AA37MDW4_9HYPH</name>
<dbReference type="SUPFAM" id="SSF141868">
    <property type="entry name" value="EAL domain-like"/>
    <property type="match status" value="1"/>
</dbReference>
<dbReference type="RefSeq" id="WP_238304358.1">
    <property type="nucleotide sequence ID" value="NZ_BPQM01000098.1"/>
</dbReference>
<dbReference type="SMART" id="SM00052">
    <property type="entry name" value="EAL"/>
    <property type="match status" value="1"/>
</dbReference>
<dbReference type="InterPro" id="IPR050706">
    <property type="entry name" value="Cyclic-di-GMP_PDE-like"/>
</dbReference>
<keyword evidence="1" id="KW-0472">Membrane</keyword>
<dbReference type="Pfam" id="PF00990">
    <property type="entry name" value="GGDEF"/>
    <property type="match status" value="1"/>
</dbReference>
<organism evidence="4 5">
    <name type="scientific">Methylobacterium gregans</name>
    <dbReference type="NCBI Taxonomy" id="374424"/>
    <lineage>
        <taxon>Bacteria</taxon>
        <taxon>Pseudomonadati</taxon>
        <taxon>Pseudomonadota</taxon>
        <taxon>Alphaproteobacteria</taxon>
        <taxon>Hyphomicrobiales</taxon>
        <taxon>Methylobacteriaceae</taxon>
        <taxon>Methylobacterium</taxon>
    </lineage>
</organism>
<accession>A0AA37MDW4</accession>
<keyword evidence="5" id="KW-1185">Reference proteome</keyword>
<dbReference type="PROSITE" id="PS50883">
    <property type="entry name" value="EAL"/>
    <property type="match status" value="1"/>
</dbReference>
<protein>
    <recommendedName>
        <fullName evidence="6">Diguanylate cyclase/phosphodiesterase</fullName>
    </recommendedName>
</protein>
<sequence>MAFADRHTDTSMSAALPDQICAELNRRWSTRRSPQLDALYDNRREASQRQRARIAAHLAAFAYLLFSLTDVILLPDVAATSIVARVVISSLFAVGTELQYRLGAGMLFMECQCAAAIVIAYATWLLIANTSEYELIRSYYTTYSVIFMIGQNVFFNFRPSVAAISSTAILVISLVNIFAGHNQNLSYIVAVGVLQISTYVITLYVNLSLNDERYRVFLNAIFAEHRQAEALERGAALLRLSTTDALTGLVNRRAIDEELRSYWKAWCADSAGFAVILIDVDYFKRYNDQYGHQEGDRCLKAIACAMEGAVENLACSIGRFGGEEFILLAPSQSRAQVAAIAESIRCAVEDLQMPHEQRPDDAYGVTVSIGVALSQDVLGTKAERLVTEADRALYNAKRSSRNCVKIYDRGEPNQLDLDDSIAELLRTALAAKRVSLVYQPIYNITSRRIEAVEALMRLTGSDGKSVAPDVFIPIAERMGLILPLGLWAIRTACEELLTDGHVPKVSVNVSVVQLQSPGFGLAVAAILAEANVSPRRLVLEITEGLKIEGKTEAIKSIRELHSMGVEVWLDDFGTGFAGLSCIREITFDAVKIDRSFLHASSAPRGAQMLKNIVDLVRGTGCETIIEGVETPEQLLVAAKEGVDYAQGYHLNRPMPAEGIRALSPWGKEALKA</sequence>
<comment type="caution">
    <text evidence="4">The sequence shown here is derived from an EMBL/GenBank/DDBJ whole genome shotgun (WGS) entry which is preliminary data.</text>
</comment>
<dbReference type="Proteomes" id="UP001055108">
    <property type="component" value="Unassembled WGS sequence"/>
</dbReference>
<gene>
    <name evidence="4" type="ORF">NBEOAGPD_3745</name>
</gene>
<dbReference type="InterPro" id="IPR035919">
    <property type="entry name" value="EAL_sf"/>
</dbReference>
<dbReference type="SMART" id="SM00267">
    <property type="entry name" value="GGDEF"/>
    <property type="match status" value="1"/>
</dbReference>
<dbReference type="Gene3D" id="3.20.20.450">
    <property type="entry name" value="EAL domain"/>
    <property type="match status" value="1"/>
</dbReference>
<feature type="transmembrane region" description="Helical" evidence="1">
    <location>
        <begin position="185"/>
        <end position="205"/>
    </location>
</feature>
<proteinExistence type="predicted"/>